<dbReference type="PANTHER" id="PTHR30572">
    <property type="entry name" value="MEMBRANE COMPONENT OF TRANSPORTER-RELATED"/>
    <property type="match status" value="1"/>
</dbReference>
<dbReference type="InterPro" id="IPR025857">
    <property type="entry name" value="MacB_PCD"/>
</dbReference>
<evidence type="ECO:0000313" key="9">
    <source>
        <dbReference type="EMBL" id="EWH12025.1"/>
    </source>
</evidence>
<feature type="domain" description="ABC3 transporter permease C-terminal" evidence="7">
    <location>
        <begin position="303"/>
        <end position="418"/>
    </location>
</feature>
<feature type="domain" description="ABC3 transporter permease C-terminal" evidence="7">
    <location>
        <begin position="689"/>
        <end position="802"/>
    </location>
</feature>
<feature type="transmembrane region" description="Helical" evidence="6">
    <location>
        <begin position="772"/>
        <end position="792"/>
    </location>
</feature>
<keyword evidence="4 6" id="KW-1133">Transmembrane helix</keyword>
<reference evidence="9 10" key="1">
    <citation type="journal article" date="2014" name="Genome Announc.">
        <title>Draft Genome Sequence of the Carrageenan-Degrading Bacterium Cellulophaga sp. Strain KL-A, Isolated from Decaying Marine Algae.</title>
        <authorList>
            <person name="Shan D."/>
            <person name="Ying J."/>
            <person name="Li X."/>
            <person name="Gao Z."/>
            <person name="Wei G."/>
            <person name="Shao Z."/>
        </authorList>
    </citation>
    <scope>NUCLEOTIDE SEQUENCE [LARGE SCALE GENOMIC DNA]</scope>
    <source>
        <strain evidence="9 10">KL-A</strain>
    </source>
</reference>
<feature type="transmembrane region" description="Helical" evidence="6">
    <location>
        <begin position="686"/>
        <end position="708"/>
    </location>
</feature>
<organism evidence="9 10">
    <name type="scientific">Cellulophaga geojensis KL-A</name>
    <dbReference type="NCBI Taxonomy" id="1328323"/>
    <lineage>
        <taxon>Bacteria</taxon>
        <taxon>Pseudomonadati</taxon>
        <taxon>Bacteroidota</taxon>
        <taxon>Flavobacteriia</taxon>
        <taxon>Flavobacteriales</taxon>
        <taxon>Flavobacteriaceae</taxon>
        <taxon>Cellulophaga</taxon>
    </lineage>
</organism>
<feature type="transmembrane region" description="Helical" evidence="6">
    <location>
        <begin position="21"/>
        <end position="42"/>
    </location>
</feature>
<evidence type="ECO:0008006" key="11">
    <source>
        <dbReference type="Google" id="ProtNLM"/>
    </source>
</evidence>
<feature type="domain" description="MacB-like periplasmic core" evidence="8">
    <location>
        <begin position="20"/>
        <end position="239"/>
    </location>
</feature>
<evidence type="ECO:0000259" key="8">
    <source>
        <dbReference type="Pfam" id="PF12704"/>
    </source>
</evidence>
<evidence type="ECO:0000256" key="2">
    <source>
        <dbReference type="ARBA" id="ARBA00022475"/>
    </source>
</evidence>
<dbReference type="InterPro" id="IPR050250">
    <property type="entry name" value="Macrolide_Exporter_MacB"/>
</dbReference>
<accession>A0ABN0RKE6</accession>
<feature type="transmembrane region" description="Helical" evidence="6">
    <location>
        <begin position="298"/>
        <end position="319"/>
    </location>
</feature>
<dbReference type="Pfam" id="PF12704">
    <property type="entry name" value="MacB_PCD"/>
    <property type="match status" value="1"/>
</dbReference>
<evidence type="ECO:0000256" key="1">
    <source>
        <dbReference type="ARBA" id="ARBA00004651"/>
    </source>
</evidence>
<evidence type="ECO:0000256" key="4">
    <source>
        <dbReference type="ARBA" id="ARBA00022989"/>
    </source>
</evidence>
<feature type="transmembrane region" description="Helical" evidence="6">
    <location>
        <begin position="348"/>
        <end position="371"/>
    </location>
</feature>
<gene>
    <name evidence="9" type="ORF">KLA_15040</name>
</gene>
<name>A0ABN0RKE6_9FLAO</name>
<protein>
    <recommendedName>
        <fullName evidence="11">Cell division protein FtsX</fullName>
    </recommendedName>
</protein>
<feature type="transmembrane region" description="Helical" evidence="6">
    <location>
        <begin position="738"/>
        <end position="757"/>
    </location>
</feature>
<keyword evidence="2" id="KW-1003">Cell membrane</keyword>
<evidence type="ECO:0000259" key="7">
    <source>
        <dbReference type="Pfam" id="PF02687"/>
    </source>
</evidence>
<sequence length="809" mass="90187">MFKNQLKIAWRNLKNNLFFTFLNVFGLAIGVGGALLISLYIYDELSYDKMFADEALIHRINADIKFGTSSNNLAVVTPPMASVLEKEYSEVQLATRLRGWGGMLVRQTNSTKNIKVNGNAFADPSFFKMFGLGLLQGNTETALQEPNTIVISESTAKTLFTEEQVIGKQIVLDNDEVYTVTGVIKDFPKNSFLRDYSMLMSMASNPNAKEVTWGSNNFSTFVKLNPNTNIASFNKRLQNVFTSYVVPYAQKTFAPTMTVERFKSEGNSYVFSTIPLRKIHLHSDRVAELNPNNSIQNIYILSFIGLFLVVLASVNFMNLSTAQSLKRAKEVGVRKTLGSSKYHLIKQFLIESGLVAFIALIFAVLVTFLALPYFNDLANKSIEIPFLNPFFWISLLVFTLFLGLLSGSYPAFFMSKFKPVTVLKGGGKTTGTGGKIRNGLVVFQFAISVFLMGSTLVVFQQLQYIKGKDIGYTKEQVLVLDDVYAAGEQVTSFKQEIEKLASVKSVSLTSFLPTPSNRTDQSFTVKGRAVEDAVVQMQKWDVDEDYISTLNINLLAGRNFDPKYKTDSTAIIVNETTLNRLGINPTDAIGMALVDDSDNIEYKVIGVVKDFHISTLRNTIDPVSFRLSRRVSSKLVVKLSQGDFAKSIASMAGLWANVASEQPFNYYFLDDSFNDVYKAEERLGKIFIAFTILSILIACLGLFGLATFNAEKRIKEIGVRKVLGASISNIVYKLTLDFLKLVAISIVIAIPLAWFVMTKWLEDFSYRIEINGWSFILIAVLVLIISIVTVSYQSIKAAISNPVKSLRTE</sequence>
<proteinExistence type="predicted"/>
<dbReference type="PANTHER" id="PTHR30572:SF18">
    <property type="entry name" value="ABC-TYPE MACROLIDE FAMILY EXPORT SYSTEM PERMEASE COMPONENT 2"/>
    <property type="match status" value="1"/>
</dbReference>
<dbReference type="Pfam" id="PF02687">
    <property type="entry name" value="FtsX"/>
    <property type="match status" value="2"/>
</dbReference>
<keyword evidence="10" id="KW-1185">Reference proteome</keyword>
<feature type="transmembrane region" description="Helical" evidence="6">
    <location>
        <begin position="391"/>
        <end position="415"/>
    </location>
</feature>
<evidence type="ECO:0000256" key="6">
    <source>
        <dbReference type="SAM" id="Phobius"/>
    </source>
</evidence>
<evidence type="ECO:0000256" key="5">
    <source>
        <dbReference type="ARBA" id="ARBA00023136"/>
    </source>
</evidence>
<comment type="caution">
    <text evidence="9">The sequence shown here is derived from an EMBL/GenBank/DDBJ whole genome shotgun (WGS) entry which is preliminary data.</text>
</comment>
<evidence type="ECO:0000313" key="10">
    <source>
        <dbReference type="Proteomes" id="UP000019275"/>
    </source>
</evidence>
<dbReference type="InterPro" id="IPR003838">
    <property type="entry name" value="ABC3_permease_C"/>
</dbReference>
<comment type="subcellular location">
    <subcellularLocation>
        <location evidence="1">Cell membrane</location>
        <topology evidence="1">Multi-pass membrane protein</topology>
    </subcellularLocation>
</comment>
<dbReference type="Proteomes" id="UP000019275">
    <property type="component" value="Unassembled WGS sequence"/>
</dbReference>
<keyword evidence="5 6" id="KW-0472">Membrane</keyword>
<dbReference type="EMBL" id="ARZX01000024">
    <property type="protein sequence ID" value="EWH12025.1"/>
    <property type="molecule type" value="Genomic_DNA"/>
</dbReference>
<evidence type="ECO:0000256" key="3">
    <source>
        <dbReference type="ARBA" id="ARBA00022692"/>
    </source>
</evidence>
<dbReference type="RefSeq" id="WP_034646704.1">
    <property type="nucleotide sequence ID" value="NZ_ARZX01000024.1"/>
</dbReference>
<feature type="transmembrane region" description="Helical" evidence="6">
    <location>
        <begin position="436"/>
        <end position="459"/>
    </location>
</feature>
<keyword evidence="3 6" id="KW-0812">Transmembrane</keyword>